<dbReference type="InterPro" id="IPR000683">
    <property type="entry name" value="Gfo/Idh/MocA-like_OxRdtase_N"/>
</dbReference>
<comment type="caution">
    <text evidence="3">The sequence shown here is derived from an EMBL/GenBank/DDBJ whole genome shotgun (WGS) entry which is preliminary data.</text>
</comment>
<dbReference type="RefSeq" id="WP_182620410.1">
    <property type="nucleotide sequence ID" value="NZ_BAAATF010000009.1"/>
</dbReference>
<dbReference type="InterPro" id="IPR050463">
    <property type="entry name" value="Gfo/Idh/MocA_oxidrdct_glycsds"/>
</dbReference>
<gene>
    <name evidence="3" type="ORF">FHX71_005257</name>
</gene>
<evidence type="ECO:0000259" key="2">
    <source>
        <dbReference type="Pfam" id="PF01408"/>
    </source>
</evidence>
<dbReference type="Proteomes" id="UP000540568">
    <property type="component" value="Unassembled WGS sequence"/>
</dbReference>
<dbReference type="AlphaFoldDB" id="A0A7W3JEA5"/>
<dbReference type="Gene3D" id="3.30.360.10">
    <property type="entry name" value="Dihydrodipicolinate Reductase, domain 2"/>
    <property type="match status" value="1"/>
</dbReference>
<keyword evidence="4" id="KW-1185">Reference proteome</keyword>
<dbReference type="Pfam" id="PF01408">
    <property type="entry name" value="GFO_IDH_MocA"/>
    <property type="match status" value="1"/>
</dbReference>
<accession>A0A7W3JEA5</accession>
<reference evidence="3 4" key="1">
    <citation type="submission" date="2020-07" db="EMBL/GenBank/DDBJ databases">
        <title>Sequencing the genomes of 1000 actinobacteria strains.</title>
        <authorList>
            <person name="Klenk H.-P."/>
        </authorList>
    </citation>
    <scope>NUCLEOTIDE SEQUENCE [LARGE SCALE GENOMIC DNA]</scope>
    <source>
        <strain evidence="3 4">DSM 44121</strain>
    </source>
</reference>
<evidence type="ECO:0000256" key="1">
    <source>
        <dbReference type="ARBA" id="ARBA00023002"/>
    </source>
</evidence>
<name>A0A7W3JEA5_9MICO</name>
<feature type="domain" description="Gfo/Idh/MocA-like oxidoreductase N-terminal" evidence="2">
    <location>
        <begin position="5"/>
        <end position="122"/>
    </location>
</feature>
<sequence>MSLPKVAVVGIHGHGGSHLRAVAELEHRGLARLSAVVDPREPDDAPASWFASLGDLLSAGADALPDVVVLSTPIHTHLPLARAALEAGIDVLLEKPTTASLAEHAELVAVVERTGRMCQVGFQTFGSHALPAVADMIARGEVGQVTGIGAVGTWVRTAAYWTRSSWAGRRRMGDRAVVDGVVTNPLAHAVASALRVGGARTSTDLAYVNTDLWRANPIEADDTSSLRAVGTDGTRYGFGLTLCAPERTPARVIVQGTDGEIEYEYERDLVRLRTGRVVAEKQYERTGLLENLLRARAGDERLLCDVRDTGAFMQVLEAVRTAPDPAPVGDAFVEWVDGVAPVAGGPGGPGGVGQGNPEGDARHPVVRDVVEWCERAAREQRTFTELGAPWTLPTSSR</sequence>
<dbReference type="InterPro" id="IPR036291">
    <property type="entry name" value="NAD(P)-bd_dom_sf"/>
</dbReference>
<dbReference type="GO" id="GO:0016491">
    <property type="term" value="F:oxidoreductase activity"/>
    <property type="evidence" value="ECO:0007669"/>
    <property type="project" value="UniProtKB-KW"/>
</dbReference>
<protein>
    <submittedName>
        <fullName evidence="3">Putative dehydrogenase</fullName>
    </submittedName>
</protein>
<organism evidence="3 4">
    <name type="scientific">Promicromonospora sukumoe</name>
    <dbReference type="NCBI Taxonomy" id="88382"/>
    <lineage>
        <taxon>Bacteria</taxon>
        <taxon>Bacillati</taxon>
        <taxon>Actinomycetota</taxon>
        <taxon>Actinomycetes</taxon>
        <taxon>Micrococcales</taxon>
        <taxon>Promicromonosporaceae</taxon>
        <taxon>Promicromonospora</taxon>
    </lineage>
</organism>
<dbReference type="Gene3D" id="3.40.50.720">
    <property type="entry name" value="NAD(P)-binding Rossmann-like Domain"/>
    <property type="match status" value="1"/>
</dbReference>
<proteinExistence type="predicted"/>
<dbReference type="SUPFAM" id="SSF55347">
    <property type="entry name" value="Glyceraldehyde-3-phosphate dehydrogenase-like, C-terminal domain"/>
    <property type="match status" value="1"/>
</dbReference>
<keyword evidence="1" id="KW-0560">Oxidoreductase</keyword>
<dbReference type="GO" id="GO:0000166">
    <property type="term" value="F:nucleotide binding"/>
    <property type="evidence" value="ECO:0007669"/>
    <property type="project" value="InterPro"/>
</dbReference>
<dbReference type="SUPFAM" id="SSF51735">
    <property type="entry name" value="NAD(P)-binding Rossmann-fold domains"/>
    <property type="match status" value="1"/>
</dbReference>
<dbReference type="EMBL" id="JACGWV010000003">
    <property type="protein sequence ID" value="MBA8811250.1"/>
    <property type="molecule type" value="Genomic_DNA"/>
</dbReference>
<evidence type="ECO:0000313" key="3">
    <source>
        <dbReference type="EMBL" id="MBA8811250.1"/>
    </source>
</evidence>
<dbReference type="PANTHER" id="PTHR43818">
    <property type="entry name" value="BCDNA.GH03377"/>
    <property type="match status" value="1"/>
</dbReference>
<dbReference type="PANTHER" id="PTHR43818:SF11">
    <property type="entry name" value="BCDNA.GH03377"/>
    <property type="match status" value="1"/>
</dbReference>
<evidence type="ECO:0000313" key="4">
    <source>
        <dbReference type="Proteomes" id="UP000540568"/>
    </source>
</evidence>